<dbReference type="GO" id="GO:0070025">
    <property type="term" value="F:carbon monoxide binding"/>
    <property type="evidence" value="ECO:0007669"/>
    <property type="project" value="TreeGrafter"/>
</dbReference>
<dbReference type="Gene3D" id="3.40.50.11750">
    <property type="entry name" value="HypD, alpha/beta domain 1"/>
    <property type="match status" value="1"/>
</dbReference>
<dbReference type="InterPro" id="IPR002780">
    <property type="entry name" value="Hyd_form_HypD"/>
</dbReference>
<protein>
    <recommendedName>
        <fullName evidence="2">Hydrogenase formation protein HypD</fullName>
    </recommendedName>
</protein>
<reference evidence="1" key="1">
    <citation type="journal article" date="2014" name="Front. Microbiol.">
        <title>High frequency of phylogenetically diverse reductive dehalogenase-homologous genes in deep subseafloor sedimentary metagenomes.</title>
        <authorList>
            <person name="Kawai M."/>
            <person name="Futagami T."/>
            <person name="Toyoda A."/>
            <person name="Takaki Y."/>
            <person name="Nishi S."/>
            <person name="Hori S."/>
            <person name="Arai W."/>
            <person name="Tsubouchi T."/>
            <person name="Morono Y."/>
            <person name="Uchiyama I."/>
            <person name="Ito T."/>
            <person name="Fujiyama A."/>
            <person name="Inagaki F."/>
            <person name="Takami H."/>
        </authorList>
    </citation>
    <scope>NUCLEOTIDE SEQUENCE</scope>
    <source>
        <strain evidence="1">Expedition CK06-06</strain>
    </source>
</reference>
<evidence type="ECO:0008006" key="2">
    <source>
        <dbReference type="Google" id="ProtNLM"/>
    </source>
</evidence>
<proteinExistence type="predicted"/>
<dbReference type="GO" id="GO:0051539">
    <property type="term" value="F:4 iron, 4 sulfur cluster binding"/>
    <property type="evidence" value="ECO:0007669"/>
    <property type="project" value="TreeGrafter"/>
</dbReference>
<dbReference type="EMBL" id="BART01022819">
    <property type="protein sequence ID" value="GAH01123.1"/>
    <property type="molecule type" value="Genomic_DNA"/>
</dbReference>
<dbReference type="InterPro" id="IPR042243">
    <property type="entry name" value="HypD_1"/>
</dbReference>
<dbReference type="AlphaFoldDB" id="X1DXL3"/>
<dbReference type="GO" id="GO:0051604">
    <property type="term" value="P:protein maturation"/>
    <property type="evidence" value="ECO:0007669"/>
    <property type="project" value="TreeGrafter"/>
</dbReference>
<name>X1DXL3_9ZZZZ</name>
<evidence type="ECO:0000313" key="1">
    <source>
        <dbReference type="EMBL" id="GAH01123.1"/>
    </source>
</evidence>
<dbReference type="Pfam" id="PF01924">
    <property type="entry name" value="HypD"/>
    <property type="match status" value="1"/>
</dbReference>
<accession>X1DXL3</accession>
<feature type="non-terminal residue" evidence="1">
    <location>
        <position position="72"/>
    </location>
</feature>
<dbReference type="PANTHER" id="PTHR30149">
    <property type="entry name" value="HYDROGENASE PROTEIN ASSEMBLY PROTEIN HYPD"/>
    <property type="match status" value="1"/>
</dbReference>
<gene>
    <name evidence="1" type="ORF">S01H4_41690</name>
</gene>
<dbReference type="PANTHER" id="PTHR30149:SF0">
    <property type="entry name" value="HYDROGENASE MATURATION FACTOR HYPD"/>
    <property type="match status" value="1"/>
</dbReference>
<comment type="caution">
    <text evidence="1">The sequence shown here is derived from an EMBL/GenBank/DDBJ whole genome shotgun (WGS) entry which is preliminary data.</text>
</comment>
<organism evidence="1">
    <name type="scientific">marine sediment metagenome</name>
    <dbReference type="NCBI Taxonomy" id="412755"/>
    <lineage>
        <taxon>unclassified sequences</taxon>
        <taxon>metagenomes</taxon>
        <taxon>ecological metagenomes</taxon>
    </lineage>
</organism>
<sequence length="72" mass="8024">MDYKLILNTILVSHVRVPPAIEAILDSPENRVQGFLAAGHVSAVMGYWEYIPIAEKYQIPITVTGFEPLDIV</sequence>
<dbReference type="GO" id="GO:0005506">
    <property type="term" value="F:iron ion binding"/>
    <property type="evidence" value="ECO:0007669"/>
    <property type="project" value="TreeGrafter"/>
</dbReference>